<dbReference type="GeneID" id="28935732"/>
<dbReference type="Pfam" id="PF00687">
    <property type="entry name" value="Ribosomal_L1"/>
    <property type="match status" value="1"/>
</dbReference>
<keyword evidence="2" id="KW-0689">Ribosomal protein</keyword>
<protein>
    <recommendedName>
        <fullName evidence="6">Ribosomal protein L1</fullName>
    </recommendedName>
</protein>
<dbReference type="PANTHER" id="PTHR36427:SF3">
    <property type="entry name" value="LARGE RIBOSOMAL SUBUNIT PROTEIN UL1M"/>
    <property type="match status" value="1"/>
</dbReference>
<proteinExistence type="inferred from homology"/>
<dbReference type="GO" id="GO:0005762">
    <property type="term" value="C:mitochondrial large ribosomal subunit"/>
    <property type="evidence" value="ECO:0007669"/>
    <property type="project" value="TreeGrafter"/>
</dbReference>
<dbReference type="SUPFAM" id="SSF56808">
    <property type="entry name" value="Ribosomal protein L1"/>
    <property type="match status" value="1"/>
</dbReference>
<evidence type="ECO:0008006" key="6">
    <source>
        <dbReference type="Google" id="ProtNLM"/>
    </source>
</evidence>
<dbReference type="InterPro" id="IPR023674">
    <property type="entry name" value="Ribosomal_uL1-like"/>
</dbReference>
<dbReference type="AlphaFoldDB" id="A0A0W4ZMY9"/>
<keyword evidence="3" id="KW-0687">Ribonucleoprotein</keyword>
<dbReference type="Gene3D" id="3.30.190.20">
    <property type="match status" value="1"/>
</dbReference>
<dbReference type="InterPro" id="IPR016095">
    <property type="entry name" value="Ribosomal_uL1_3-a/b-sand"/>
</dbReference>
<organism evidence="4 5">
    <name type="scientific">Pneumocystis carinii (strain B80)</name>
    <name type="common">Rat pneumocystis pneumonia agent</name>
    <name type="synonym">Pneumocystis carinii f. sp. carinii</name>
    <dbReference type="NCBI Taxonomy" id="1408658"/>
    <lineage>
        <taxon>Eukaryota</taxon>
        <taxon>Fungi</taxon>
        <taxon>Dikarya</taxon>
        <taxon>Ascomycota</taxon>
        <taxon>Taphrinomycotina</taxon>
        <taxon>Pneumocystomycetes</taxon>
        <taxon>Pneumocystaceae</taxon>
        <taxon>Pneumocystis</taxon>
    </lineage>
</organism>
<comment type="similarity">
    <text evidence="1">Belongs to the universal ribosomal protein uL1 family.</text>
</comment>
<dbReference type="VEuPathDB" id="FungiDB:T552_00935"/>
<evidence type="ECO:0000256" key="1">
    <source>
        <dbReference type="ARBA" id="ARBA00010531"/>
    </source>
</evidence>
<comment type="caution">
    <text evidence="4">The sequence shown here is derived from an EMBL/GenBank/DDBJ whole genome shotgun (WGS) entry which is preliminary data.</text>
</comment>
<evidence type="ECO:0000313" key="4">
    <source>
        <dbReference type="EMBL" id="KTW29728.1"/>
    </source>
</evidence>
<dbReference type="OrthoDB" id="1747252at2759"/>
<dbReference type="Gene3D" id="3.40.50.790">
    <property type="match status" value="1"/>
</dbReference>
<sequence>MIKSLVRINRIQKFPGIRFFAFFFREKSTKKRKRDFVLTPMPNVLPFPMALRYLRASEVGWPNRSSTIEVHLRLFRKKRALPLKGQLMLPFPIRPGLRICVISEGHYTQEAIDSGAVIAGSDEVIKDIIQGHINFDICIAHKDSSHLLEKISGVPGSKNWMPSVKNGTICTDIGKAVKIKMNGIDFQEKNGVIRVPIAKASFSDSEIRSNLLLFLEHIGVIRKKEVIKSKSPIAEIVLSSSHGMGIILDPHSIL</sequence>
<evidence type="ECO:0000256" key="3">
    <source>
        <dbReference type="ARBA" id="ARBA00023274"/>
    </source>
</evidence>
<keyword evidence="5" id="KW-1185">Reference proteome</keyword>
<dbReference type="InterPro" id="IPR028364">
    <property type="entry name" value="Ribosomal_uL1/biogenesis"/>
</dbReference>
<dbReference type="Proteomes" id="UP000054454">
    <property type="component" value="Unassembled WGS sequence"/>
</dbReference>
<reference evidence="5" key="1">
    <citation type="journal article" date="2016" name="Nat. Commun.">
        <title>Genome analysis of three Pneumocystis species reveals adaptation mechanisms to life exclusively in mammalian hosts.</title>
        <authorList>
            <person name="Ma L."/>
            <person name="Chen Z."/>
            <person name="Huang D.W."/>
            <person name="Kutty G."/>
            <person name="Ishihara M."/>
            <person name="Wang H."/>
            <person name="Abouelleil A."/>
            <person name="Bishop L."/>
            <person name="Davey E."/>
            <person name="Deng R."/>
            <person name="Deng X."/>
            <person name="Fan L."/>
            <person name="Fantoni G."/>
            <person name="Fitzgerald M."/>
            <person name="Gogineni E."/>
            <person name="Goldberg J.M."/>
            <person name="Handley G."/>
            <person name="Hu X."/>
            <person name="Huber C."/>
            <person name="Jiao X."/>
            <person name="Jones K."/>
            <person name="Levin J.Z."/>
            <person name="Liu Y."/>
            <person name="Macdonald P."/>
            <person name="Melnikov A."/>
            <person name="Raley C."/>
            <person name="Sassi M."/>
            <person name="Sherman B.T."/>
            <person name="Song X."/>
            <person name="Sykes S."/>
            <person name="Tran B."/>
            <person name="Walsh L."/>
            <person name="Xia Y."/>
            <person name="Yang J."/>
            <person name="Young S."/>
            <person name="Zeng Q."/>
            <person name="Zheng X."/>
            <person name="Stephens R."/>
            <person name="Nusbaum C."/>
            <person name="Birren B.W."/>
            <person name="Azadi P."/>
            <person name="Lempicki R.A."/>
            <person name="Cuomo C.A."/>
            <person name="Kovacs J.A."/>
        </authorList>
    </citation>
    <scope>NUCLEOTIDE SEQUENCE [LARGE SCALE GENOMIC DNA]</scope>
    <source>
        <strain evidence="5">B80</strain>
    </source>
</reference>
<dbReference type="GO" id="GO:0003735">
    <property type="term" value="F:structural constituent of ribosome"/>
    <property type="evidence" value="ECO:0007669"/>
    <property type="project" value="TreeGrafter"/>
</dbReference>
<evidence type="ECO:0000313" key="5">
    <source>
        <dbReference type="Proteomes" id="UP000054454"/>
    </source>
</evidence>
<name>A0A0W4ZMY9_PNEC8</name>
<accession>A0A0W4ZMY9</accession>
<evidence type="ECO:0000256" key="2">
    <source>
        <dbReference type="ARBA" id="ARBA00022980"/>
    </source>
</evidence>
<gene>
    <name evidence="4" type="ORF">T552_00935</name>
</gene>
<dbReference type="RefSeq" id="XP_018226715.1">
    <property type="nucleotide sequence ID" value="XM_018369530.1"/>
</dbReference>
<dbReference type="EMBL" id="LFVZ01000004">
    <property type="protein sequence ID" value="KTW29728.1"/>
    <property type="molecule type" value="Genomic_DNA"/>
</dbReference>
<dbReference type="PANTHER" id="PTHR36427">
    <property type="entry name" value="54S RIBOSOMAL PROTEIN L1, MITOCHONDRIAL"/>
    <property type="match status" value="1"/>
</dbReference>